<dbReference type="InterPro" id="IPR005064">
    <property type="entry name" value="BUG"/>
</dbReference>
<protein>
    <submittedName>
        <fullName evidence="3">Tripartite tricarboxylate transporter substrate binding protein</fullName>
    </submittedName>
</protein>
<dbReference type="EMBL" id="JBFALK010000015">
    <property type="protein sequence ID" value="MEV0972012.1"/>
    <property type="molecule type" value="Genomic_DNA"/>
</dbReference>
<dbReference type="PROSITE" id="PS51257">
    <property type="entry name" value="PROKAR_LIPOPROTEIN"/>
    <property type="match status" value="1"/>
</dbReference>
<evidence type="ECO:0000313" key="3">
    <source>
        <dbReference type="EMBL" id="MEV0972012.1"/>
    </source>
</evidence>
<reference evidence="3 4" key="1">
    <citation type="submission" date="2024-06" db="EMBL/GenBank/DDBJ databases">
        <title>The Natural Products Discovery Center: Release of the First 8490 Sequenced Strains for Exploring Actinobacteria Biosynthetic Diversity.</title>
        <authorList>
            <person name="Kalkreuter E."/>
            <person name="Kautsar S.A."/>
            <person name="Yang D."/>
            <person name="Bader C.D."/>
            <person name="Teijaro C.N."/>
            <person name="Fluegel L."/>
            <person name="Davis C.M."/>
            <person name="Simpson J.R."/>
            <person name="Lauterbach L."/>
            <person name="Steele A.D."/>
            <person name="Gui C."/>
            <person name="Meng S."/>
            <person name="Li G."/>
            <person name="Viehrig K."/>
            <person name="Ye F."/>
            <person name="Su P."/>
            <person name="Kiefer A.F."/>
            <person name="Nichols A."/>
            <person name="Cepeda A.J."/>
            <person name="Yan W."/>
            <person name="Fan B."/>
            <person name="Jiang Y."/>
            <person name="Adhikari A."/>
            <person name="Zheng C.-J."/>
            <person name="Schuster L."/>
            <person name="Cowan T.M."/>
            <person name="Smanski M.J."/>
            <person name="Chevrette M.G."/>
            <person name="De Carvalho L.P.S."/>
            <person name="Shen B."/>
        </authorList>
    </citation>
    <scope>NUCLEOTIDE SEQUENCE [LARGE SCALE GENOMIC DNA]</scope>
    <source>
        <strain evidence="3 4">NPDC050100</strain>
    </source>
</reference>
<feature type="signal peptide" evidence="2">
    <location>
        <begin position="1"/>
        <end position="32"/>
    </location>
</feature>
<dbReference type="InterPro" id="IPR042100">
    <property type="entry name" value="Bug_dom1"/>
</dbReference>
<comment type="caution">
    <text evidence="3">The sequence shown here is derived from an EMBL/GenBank/DDBJ whole genome shotgun (WGS) entry which is preliminary data.</text>
</comment>
<gene>
    <name evidence="3" type="ORF">AB0I59_25700</name>
</gene>
<feature type="chain" id="PRO_5045571550" evidence="2">
    <location>
        <begin position="33"/>
        <end position="335"/>
    </location>
</feature>
<evidence type="ECO:0000313" key="4">
    <source>
        <dbReference type="Proteomes" id="UP001551675"/>
    </source>
</evidence>
<keyword evidence="4" id="KW-1185">Reference proteome</keyword>
<evidence type="ECO:0000256" key="2">
    <source>
        <dbReference type="SAM" id="SignalP"/>
    </source>
</evidence>
<dbReference type="PANTHER" id="PTHR42928">
    <property type="entry name" value="TRICARBOXYLATE-BINDING PROTEIN"/>
    <property type="match status" value="1"/>
</dbReference>
<dbReference type="SUPFAM" id="SSF53850">
    <property type="entry name" value="Periplasmic binding protein-like II"/>
    <property type="match status" value="1"/>
</dbReference>
<dbReference type="PIRSF" id="PIRSF017082">
    <property type="entry name" value="YflP"/>
    <property type="match status" value="1"/>
</dbReference>
<dbReference type="PANTHER" id="PTHR42928:SF5">
    <property type="entry name" value="BLR1237 PROTEIN"/>
    <property type="match status" value="1"/>
</dbReference>
<keyword evidence="2" id="KW-0732">Signal</keyword>
<dbReference type="Gene3D" id="3.40.190.150">
    <property type="entry name" value="Bordetella uptake gene, domain 1"/>
    <property type="match status" value="1"/>
</dbReference>
<comment type="similarity">
    <text evidence="1">Belongs to the UPF0065 (bug) family.</text>
</comment>
<dbReference type="Pfam" id="PF03401">
    <property type="entry name" value="TctC"/>
    <property type="match status" value="1"/>
</dbReference>
<evidence type="ECO:0000256" key="1">
    <source>
        <dbReference type="ARBA" id="ARBA00006987"/>
    </source>
</evidence>
<organism evidence="3 4">
    <name type="scientific">Microtetraspora glauca</name>
    <dbReference type="NCBI Taxonomy" id="1996"/>
    <lineage>
        <taxon>Bacteria</taxon>
        <taxon>Bacillati</taxon>
        <taxon>Actinomycetota</taxon>
        <taxon>Actinomycetes</taxon>
        <taxon>Streptosporangiales</taxon>
        <taxon>Streptosporangiaceae</taxon>
        <taxon>Microtetraspora</taxon>
    </lineage>
</organism>
<proteinExistence type="inferred from homology"/>
<sequence>MGFSLTRSRKSAGVAAALVAALSLTACSSARGSDGGGDASSYPSKAVEMVVPYAAGGPTDISARALAKGLKKSLGVNAIVVNRPGASGITGTSEVATGSKKDGYTILYNTGDAFVQSTIRTAPYNFDSFTPVAGVISQPYLLVASAKSGLTSFADLAKGKDLTYAVSGVGTPTHLNTAMLFDGLGVKATAVPYDGAGPAVQALVGNQTDVGMLDASVTMPFVTSGDLVPLAVFTPDGKKLDYVNAPTLQEAGVDVSSMTSSVWGVAVPAGTPDEVVKKLREATLAAAQDAEFVTFTEKNYMPRLEGDNELNWYAGLKTTGETTKAALAKFGIELK</sequence>
<accession>A0ABV3GL52</accession>
<name>A0ABV3GL52_MICGL</name>
<dbReference type="Gene3D" id="3.40.190.10">
    <property type="entry name" value="Periplasmic binding protein-like II"/>
    <property type="match status" value="1"/>
</dbReference>
<dbReference type="CDD" id="cd07012">
    <property type="entry name" value="PBP2_Bug_TTT"/>
    <property type="match status" value="1"/>
</dbReference>
<dbReference type="Proteomes" id="UP001551675">
    <property type="component" value="Unassembled WGS sequence"/>
</dbReference>
<dbReference type="RefSeq" id="WP_358136749.1">
    <property type="nucleotide sequence ID" value="NZ_JBFALK010000015.1"/>
</dbReference>